<comment type="caution">
    <text evidence="3">The sequence shown here is derived from an EMBL/GenBank/DDBJ whole genome shotgun (WGS) entry which is preliminary data.</text>
</comment>
<feature type="region of interest" description="Disordered" evidence="1">
    <location>
        <begin position="138"/>
        <end position="163"/>
    </location>
</feature>
<keyword evidence="4" id="KW-1185">Reference proteome</keyword>
<gene>
    <name evidence="3" type="ORF">TARUN_3534</name>
</gene>
<dbReference type="AlphaFoldDB" id="A0A395NS88"/>
<accession>A0A395NS88</accession>
<evidence type="ECO:0000313" key="3">
    <source>
        <dbReference type="EMBL" id="RFU78687.1"/>
    </source>
</evidence>
<dbReference type="InterPro" id="IPR025676">
    <property type="entry name" value="Clr5_dom"/>
</dbReference>
<feature type="compositionally biased region" description="Basic and acidic residues" evidence="1">
    <location>
        <begin position="1"/>
        <end position="12"/>
    </location>
</feature>
<evidence type="ECO:0000313" key="4">
    <source>
        <dbReference type="Proteomes" id="UP000266272"/>
    </source>
</evidence>
<dbReference type="Proteomes" id="UP000266272">
    <property type="component" value="Unassembled WGS sequence"/>
</dbReference>
<evidence type="ECO:0000259" key="2">
    <source>
        <dbReference type="Pfam" id="PF14420"/>
    </source>
</evidence>
<dbReference type="PANTHER" id="PTHR38788">
    <property type="entry name" value="CLR5 DOMAIN-CONTAINING PROTEIN"/>
    <property type="match status" value="1"/>
</dbReference>
<dbReference type="EMBL" id="PXOA01000197">
    <property type="protein sequence ID" value="RFU78687.1"/>
    <property type="molecule type" value="Genomic_DNA"/>
</dbReference>
<organism evidence="3 4">
    <name type="scientific">Trichoderma arundinaceum</name>
    <dbReference type="NCBI Taxonomy" id="490622"/>
    <lineage>
        <taxon>Eukaryota</taxon>
        <taxon>Fungi</taxon>
        <taxon>Dikarya</taxon>
        <taxon>Ascomycota</taxon>
        <taxon>Pezizomycotina</taxon>
        <taxon>Sordariomycetes</taxon>
        <taxon>Hypocreomycetidae</taxon>
        <taxon>Hypocreales</taxon>
        <taxon>Hypocreaceae</taxon>
        <taxon>Trichoderma</taxon>
    </lineage>
</organism>
<feature type="region of interest" description="Disordered" evidence="1">
    <location>
        <begin position="1"/>
        <end position="43"/>
    </location>
</feature>
<reference evidence="3 4" key="1">
    <citation type="journal article" date="2018" name="PLoS Pathog.">
        <title>Evolution of structural diversity of trichothecenes, a family of toxins produced by plant pathogenic and entomopathogenic fungi.</title>
        <authorList>
            <person name="Proctor R.H."/>
            <person name="McCormick S.P."/>
            <person name="Kim H.S."/>
            <person name="Cardoza R.E."/>
            <person name="Stanley A.M."/>
            <person name="Lindo L."/>
            <person name="Kelly A."/>
            <person name="Brown D.W."/>
            <person name="Lee T."/>
            <person name="Vaughan M.M."/>
            <person name="Alexander N.J."/>
            <person name="Busman M."/>
            <person name="Gutierrez S."/>
        </authorList>
    </citation>
    <scope>NUCLEOTIDE SEQUENCE [LARGE SCALE GENOMIC DNA]</scope>
    <source>
        <strain evidence="3 4">IBT 40837</strain>
    </source>
</reference>
<evidence type="ECO:0000256" key="1">
    <source>
        <dbReference type="SAM" id="MobiDB-lite"/>
    </source>
</evidence>
<sequence>MASQRPGRDQRNELNIPWPQNLQPQLSYGGASGTFSSWDGPQLPEQNFAGYHGGILGAQRQHLPTHTRYQSSGSAHLVPSSYVTADRDNHLSLPPLHSHHPAEMTVLSDIQDGVNRIPFASRSLSTAIERRNEAFSTATPNINYPTRSTTQRKPRAKQPASEEWDRCKSTIEQLYLKENLSLTETIASMSTNHGFHATEKMYKDKFKQWKWSKNLSRDMALGMLNKAKQRQPKETIFQWGNQTWTTDRIMKKHCKITNDSDPPILERYPTPQGITWETPRVIDVTDSPDAPERAQDNDTDREVNFDAAVDATKNPGGAIDEGRSSAQSIAHVNSILEAALTAEREDKKEEAELGFKDALTCSSRLLSPTDSKTIEIGYLLASHYAREERMADADDLLNRMTNEHCTRFGSSHLKTVAHVLRIFSFLRLWQRNGEADLLIYHLFESQRSPEEYPIMLQNSAERDADSGEMIRGPLTTGDAGRLTNFLSILENLASDPGDHAPLEHLMSQVILRLDVYQNTHGKLVIQARCILAEILLRSEQYDRAKSILRGSGRALKQQVDGESLLKLSTLKLFQRVAFAFLGAKDPETIWAPEEMHLGKKPPLGRASSLPIADYIWETSQTN</sequence>
<dbReference type="OrthoDB" id="5308957at2759"/>
<name>A0A395NS88_TRIAR</name>
<protein>
    <submittedName>
        <fullName evidence="3">Rhomboid family</fullName>
    </submittedName>
</protein>
<feature type="domain" description="Clr5" evidence="2">
    <location>
        <begin position="161"/>
        <end position="213"/>
    </location>
</feature>
<dbReference type="Pfam" id="PF14420">
    <property type="entry name" value="Clr5"/>
    <property type="match status" value="1"/>
</dbReference>
<dbReference type="PANTHER" id="PTHR38788:SF3">
    <property type="entry name" value="CLR5 DOMAIN-CONTAINING PROTEIN"/>
    <property type="match status" value="1"/>
</dbReference>
<proteinExistence type="predicted"/>
<feature type="compositionally biased region" description="Polar residues" evidence="1">
    <location>
        <begin position="138"/>
        <end position="149"/>
    </location>
</feature>
<dbReference type="STRING" id="490622.A0A395NS88"/>